<evidence type="ECO:0000256" key="1">
    <source>
        <dbReference type="SAM" id="MobiDB-lite"/>
    </source>
</evidence>
<dbReference type="EMBL" id="GEDC01009951">
    <property type="protein sequence ID" value="JAS27347.1"/>
    <property type="molecule type" value="Transcribed_RNA"/>
</dbReference>
<proteinExistence type="predicted"/>
<accession>A0A1B6DNV4</accession>
<reference evidence="2" key="1">
    <citation type="submission" date="2015-12" db="EMBL/GenBank/DDBJ databases">
        <title>De novo transcriptome assembly of four potential Pierce s Disease insect vectors from Arizona vineyards.</title>
        <authorList>
            <person name="Tassone E.E."/>
        </authorList>
    </citation>
    <scope>NUCLEOTIDE SEQUENCE</scope>
</reference>
<dbReference type="AlphaFoldDB" id="A0A1B6DNV4"/>
<feature type="region of interest" description="Disordered" evidence="1">
    <location>
        <begin position="39"/>
        <end position="125"/>
    </location>
</feature>
<protein>
    <submittedName>
        <fullName evidence="2">Uncharacterized protein</fullName>
    </submittedName>
</protein>
<feature type="non-terminal residue" evidence="2">
    <location>
        <position position="1"/>
    </location>
</feature>
<feature type="compositionally biased region" description="Polar residues" evidence="1">
    <location>
        <begin position="66"/>
        <end position="77"/>
    </location>
</feature>
<evidence type="ECO:0000313" key="2">
    <source>
        <dbReference type="EMBL" id="JAS27347.1"/>
    </source>
</evidence>
<sequence>SLAANVEKSLEAAETETAAARSDLRLALQRIEDLQCAIQGELEGDENNDGESDGGDSLSSDDSVDTFLTNHSLQSNIGVLPQNRGSQSQSRGSQSQESYRTAGRSSSEHQPTKEVDSTTKDSSFA</sequence>
<feature type="compositionally biased region" description="Low complexity" evidence="1">
    <location>
        <begin position="82"/>
        <end position="96"/>
    </location>
</feature>
<feature type="compositionally biased region" description="Acidic residues" evidence="1">
    <location>
        <begin position="42"/>
        <end position="54"/>
    </location>
</feature>
<gene>
    <name evidence="2" type="ORF">g.31484</name>
</gene>
<feature type="compositionally biased region" description="Basic and acidic residues" evidence="1">
    <location>
        <begin position="106"/>
        <end position="119"/>
    </location>
</feature>
<name>A0A1B6DNV4_9HEMI</name>
<organism evidence="2">
    <name type="scientific">Clastoptera arizonana</name>
    <name type="common">Arizona spittle bug</name>
    <dbReference type="NCBI Taxonomy" id="38151"/>
    <lineage>
        <taxon>Eukaryota</taxon>
        <taxon>Metazoa</taxon>
        <taxon>Ecdysozoa</taxon>
        <taxon>Arthropoda</taxon>
        <taxon>Hexapoda</taxon>
        <taxon>Insecta</taxon>
        <taxon>Pterygota</taxon>
        <taxon>Neoptera</taxon>
        <taxon>Paraneoptera</taxon>
        <taxon>Hemiptera</taxon>
        <taxon>Auchenorrhyncha</taxon>
        <taxon>Cercopoidea</taxon>
        <taxon>Clastopteridae</taxon>
        <taxon>Clastoptera</taxon>
    </lineage>
</organism>